<evidence type="ECO:0000313" key="11">
    <source>
        <dbReference type="Proteomes" id="UP000479293"/>
    </source>
</evidence>
<keyword evidence="6 7" id="KW-0472">Membrane</keyword>
<keyword evidence="4 7" id="KW-0812">Transmembrane</keyword>
<dbReference type="Pfam" id="PF20730">
    <property type="entry name" value="YetF_N"/>
    <property type="match status" value="1"/>
</dbReference>
<dbReference type="PANTHER" id="PTHR34582">
    <property type="entry name" value="UPF0702 TRANSMEMBRANE PROTEIN YCAP"/>
    <property type="match status" value="1"/>
</dbReference>
<evidence type="ECO:0000256" key="2">
    <source>
        <dbReference type="ARBA" id="ARBA00006448"/>
    </source>
</evidence>
<reference evidence="10 11" key="1">
    <citation type="submission" date="2019-10" db="EMBL/GenBank/DDBJ databases">
        <title>Draft Genome Sequence of Cytophagaceae sp. SJW1-29.</title>
        <authorList>
            <person name="Choi A."/>
        </authorList>
    </citation>
    <scope>NUCLEOTIDE SEQUENCE [LARGE SCALE GENOMIC DNA]</scope>
    <source>
        <strain evidence="10 11">SJW1-29</strain>
    </source>
</reference>
<dbReference type="Gene3D" id="3.30.240.20">
    <property type="entry name" value="bsu07140 like domains"/>
    <property type="match status" value="1"/>
</dbReference>
<proteinExistence type="inferred from homology"/>
<sequence length="176" mass="19597">MKNIFFDSWESVIRIIIITILAYATLIVMLRVSGKRTLSKMNAFDFVVTVALGSTLATVILSKDVALLDGALAFFMLIFLQYCITWLSVRHKGVKQMITSDPTLLLYKGEVLPQALKKERITVEEIYVAARNNGLTDLTQIHAIVLETTGTLSVLSERSESGVDALSDIENHSFKE</sequence>
<dbReference type="PANTHER" id="PTHR34582:SF6">
    <property type="entry name" value="UPF0702 TRANSMEMBRANE PROTEIN YCAP"/>
    <property type="match status" value="1"/>
</dbReference>
<keyword evidence="5 7" id="KW-1133">Transmembrane helix</keyword>
<protein>
    <submittedName>
        <fullName evidence="10">DUF421 domain-containing protein</fullName>
    </submittedName>
</protein>
<feature type="domain" description="YetF-like N-terminal transmembrane" evidence="9">
    <location>
        <begin position="14"/>
        <end position="87"/>
    </location>
</feature>
<dbReference type="Pfam" id="PF04239">
    <property type="entry name" value="DUF421"/>
    <property type="match status" value="1"/>
</dbReference>
<evidence type="ECO:0000256" key="6">
    <source>
        <dbReference type="ARBA" id="ARBA00023136"/>
    </source>
</evidence>
<feature type="transmembrane region" description="Helical" evidence="7">
    <location>
        <begin position="67"/>
        <end position="89"/>
    </location>
</feature>
<dbReference type="InterPro" id="IPR023090">
    <property type="entry name" value="UPF0702_alpha/beta_dom_sf"/>
</dbReference>
<dbReference type="InterPro" id="IPR007353">
    <property type="entry name" value="DUF421"/>
</dbReference>
<dbReference type="EMBL" id="WHLY01000002">
    <property type="protein sequence ID" value="MPR32270.1"/>
    <property type="molecule type" value="Genomic_DNA"/>
</dbReference>
<evidence type="ECO:0000313" key="10">
    <source>
        <dbReference type="EMBL" id="MPR32270.1"/>
    </source>
</evidence>
<gene>
    <name evidence="10" type="ORF">GBK04_02635</name>
</gene>
<feature type="transmembrane region" description="Helical" evidence="7">
    <location>
        <begin position="42"/>
        <end position="61"/>
    </location>
</feature>
<name>A0A7C9FB67_9BACT</name>
<organism evidence="10 11">
    <name type="scientific">Salmonirosea aquatica</name>
    <dbReference type="NCBI Taxonomy" id="2654236"/>
    <lineage>
        <taxon>Bacteria</taxon>
        <taxon>Pseudomonadati</taxon>
        <taxon>Bacteroidota</taxon>
        <taxon>Cytophagia</taxon>
        <taxon>Cytophagales</taxon>
        <taxon>Spirosomataceae</taxon>
        <taxon>Salmonirosea</taxon>
    </lineage>
</organism>
<dbReference type="AlphaFoldDB" id="A0A7C9FB67"/>
<evidence type="ECO:0000256" key="3">
    <source>
        <dbReference type="ARBA" id="ARBA00022475"/>
    </source>
</evidence>
<evidence type="ECO:0000259" key="9">
    <source>
        <dbReference type="Pfam" id="PF20730"/>
    </source>
</evidence>
<comment type="similarity">
    <text evidence="2">Belongs to the UPF0702 family.</text>
</comment>
<evidence type="ECO:0000256" key="4">
    <source>
        <dbReference type="ARBA" id="ARBA00022692"/>
    </source>
</evidence>
<keyword evidence="11" id="KW-1185">Reference proteome</keyword>
<dbReference type="InterPro" id="IPR048454">
    <property type="entry name" value="YetF_N"/>
</dbReference>
<accession>A0A7C9FB67</accession>
<comment type="caution">
    <text evidence="10">The sequence shown here is derived from an EMBL/GenBank/DDBJ whole genome shotgun (WGS) entry which is preliminary data.</text>
</comment>
<feature type="transmembrane region" description="Helical" evidence="7">
    <location>
        <begin position="12"/>
        <end position="30"/>
    </location>
</feature>
<comment type="subcellular location">
    <subcellularLocation>
        <location evidence="1">Cell membrane</location>
        <topology evidence="1">Multi-pass membrane protein</topology>
    </subcellularLocation>
</comment>
<dbReference type="Proteomes" id="UP000479293">
    <property type="component" value="Unassembled WGS sequence"/>
</dbReference>
<evidence type="ECO:0000259" key="8">
    <source>
        <dbReference type="Pfam" id="PF04239"/>
    </source>
</evidence>
<dbReference type="RefSeq" id="WP_152756597.1">
    <property type="nucleotide sequence ID" value="NZ_WHLY01000002.1"/>
</dbReference>
<dbReference type="GO" id="GO:0005886">
    <property type="term" value="C:plasma membrane"/>
    <property type="evidence" value="ECO:0007669"/>
    <property type="project" value="UniProtKB-SubCell"/>
</dbReference>
<evidence type="ECO:0000256" key="1">
    <source>
        <dbReference type="ARBA" id="ARBA00004651"/>
    </source>
</evidence>
<evidence type="ECO:0000256" key="5">
    <source>
        <dbReference type="ARBA" id="ARBA00022989"/>
    </source>
</evidence>
<evidence type="ECO:0000256" key="7">
    <source>
        <dbReference type="SAM" id="Phobius"/>
    </source>
</evidence>
<feature type="domain" description="YetF C-terminal" evidence="8">
    <location>
        <begin position="91"/>
        <end position="159"/>
    </location>
</feature>
<keyword evidence="3" id="KW-1003">Cell membrane</keyword>